<comment type="cofactor">
    <cofactor evidence="9">
        <name>[2Fe-2S] cluster</name>
        <dbReference type="ChEBI" id="CHEBI:190135"/>
    </cofactor>
</comment>
<dbReference type="InterPro" id="IPR045281">
    <property type="entry name" value="CONSTANS-like"/>
</dbReference>
<dbReference type="Proteomes" id="UP000008022">
    <property type="component" value="Unassembled WGS sequence"/>
</dbReference>
<dbReference type="PROSITE" id="PS00197">
    <property type="entry name" value="2FE2S_FER_1"/>
    <property type="match status" value="1"/>
</dbReference>
<dbReference type="eggNOG" id="KOG1601">
    <property type="taxonomic scope" value="Eukaryota"/>
</dbReference>
<dbReference type="InterPro" id="IPR006058">
    <property type="entry name" value="2Fe2S_fd_BS"/>
</dbReference>
<evidence type="ECO:0008006" key="17">
    <source>
        <dbReference type="Google" id="ProtNLM"/>
    </source>
</evidence>
<dbReference type="InterPro" id="IPR000315">
    <property type="entry name" value="Znf_B-box"/>
</dbReference>
<evidence type="ECO:0000256" key="2">
    <source>
        <dbReference type="ARBA" id="ARBA00010024"/>
    </source>
</evidence>
<evidence type="ECO:0000259" key="13">
    <source>
        <dbReference type="PROSITE" id="PS50119"/>
    </source>
</evidence>
<keyword evidence="6" id="KW-0862">Zinc</keyword>
<feature type="compositionally biased region" description="Polar residues" evidence="12">
    <location>
        <begin position="103"/>
        <end position="114"/>
    </location>
</feature>
<accession>A0A0E0QGB3</accession>
<evidence type="ECO:0000259" key="14">
    <source>
        <dbReference type="PROSITE" id="PS51017"/>
    </source>
</evidence>
<dbReference type="SMR" id="A0A0E0QGB3"/>
<sequence>MMASDGSASPASCGGAACGVCGGAATVYCAADAAALCVPCDAAVHAANPLASRHDRVPLAVAMAAASSGVYDHLFAPDDDAASSWAAAAAAGAAVQGQGQGSPNDSSSSFTNDSAGGGGGGGAERSLFDLLSDVDIMSCGGGGLASSFDGAAAPPLWLHPGQLAALTPWSPADSVVVPTSAAGAVAAAAAAREERVRRYREKRKNRKFQKTIRYASRKAYAEARPRIKGRFVKRATTAAASSSSDDDSTAAAGVSGAGGAGAAATKEAKFWLSFSDDGRADGVGFYMDSTTAATAAYGVVPTF</sequence>
<evidence type="ECO:0000256" key="7">
    <source>
        <dbReference type="ARBA" id="ARBA00023014"/>
    </source>
</evidence>
<evidence type="ECO:0000256" key="10">
    <source>
        <dbReference type="PROSITE-ProRule" id="PRU00024"/>
    </source>
</evidence>
<organism evidence="15 16">
    <name type="scientific">Oryza rufipogon</name>
    <name type="common">Brownbeard rice</name>
    <name type="synonym">Asian wild rice</name>
    <dbReference type="NCBI Taxonomy" id="4529"/>
    <lineage>
        <taxon>Eukaryota</taxon>
        <taxon>Viridiplantae</taxon>
        <taxon>Streptophyta</taxon>
        <taxon>Embryophyta</taxon>
        <taxon>Tracheophyta</taxon>
        <taxon>Spermatophyta</taxon>
        <taxon>Magnoliopsida</taxon>
        <taxon>Liliopsida</taxon>
        <taxon>Poales</taxon>
        <taxon>Poaceae</taxon>
        <taxon>BOP clade</taxon>
        <taxon>Oryzoideae</taxon>
        <taxon>Oryzeae</taxon>
        <taxon>Oryzinae</taxon>
        <taxon>Oryza</taxon>
    </lineage>
</organism>
<feature type="domain" description="CCT" evidence="14">
    <location>
        <begin position="192"/>
        <end position="234"/>
    </location>
</feature>
<dbReference type="InterPro" id="IPR049808">
    <property type="entry name" value="CONSTANS-like_Bbox1"/>
</dbReference>
<dbReference type="GO" id="GO:0009909">
    <property type="term" value="P:regulation of flower development"/>
    <property type="evidence" value="ECO:0007669"/>
    <property type="project" value="InterPro"/>
</dbReference>
<evidence type="ECO:0000313" key="15">
    <source>
        <dbReference type="EnsemblPlants" id="ORUFI08G08820.1"/>
    </source>
</evidence>
<dbReference type="HOGENOM" id="CLU_091854_0_0_1"/>
<evidence type="ECO:0000256" key="9">
    <source>
        <dbReference type="ARBA" id="ARBA00034078"/>
    </source>
</evidence>
<dbReference type="OMA" id="DVDIMSC"/>
<evidence type="ECO:0000256" key="3">
    <source>
        <dbReference type="ARBA" id="ARBA00022714"/>
    </source>
</evidence>
<dbReference type="EnsemblPlants" id="ORUFI08G08820.1">
    <property type="protein sequence ID" value="ORUFI08G08820.1"/>
    <property type="gene ID" value="ORUFI08G08820"/>
</dbReference>
<dbReference type="STRING" id="4529.A0A0E0QGB3"/>
<keyword evidence="3" id="KW-0001">2Fe-2S</keyword>
<dbReference type="SMART" id="SM00336">
    <property type="entry name" value="BBOX"/>
    <property type="match status" value="1"/>
</dbReference>
<dbReference type="Gramene" id="ORUFI08G08820.1">
    <property type="protein sequence ID" value="ORUFI08G08820.1"/>
    <property type="gene ID" value="ORUFI08G08820"/>
</dbReference>
<evidence type="ECO:0000256" key="8">
    <source>
        <dbReference type="ARBA" id="ARBA00023242"/>
    </source>
</evidence>
<evidence type="ECO:0000313" key="16">
    <source>
        <dbReference type="Proteomes" id="UP000008022"/>
    </source>
</evidence>
<dbReference type="PROSITE" id="PS51017">
    <property type="entry name" value="CCT"/>
    <property type="match status" value="1"/>
</dbReference>
<evidence type="ECO:0000256" key="5">
    <source>
        <dbReference type="ARBA" id="ARBA00022771"/>
    </source>
</evidence>
<keyword evidence="5 10" id="KW-0863">Zinc-finger</keyword>
<evidence type="ECO:0000256" key="1">
    <source>
        <dbReference type="ARBA" id="ARBA00004123"/>
    </source>
</evidence>
<feature type="region of interest" description="Disordered" evidence="12">
    <location>
        <begin position="96"/>
        <end position="121"/>
    </location>
</feature>
<dbReference type="Pfam" id="PF06203">
    <property type="entry name" value="CCT"/>
    <property type="match status" value="1"/>
</dbReference>
<dbReference type="GO" id="GO:0051537">
    <property type="term" value="F:2 iron, 2 sulfur cluster binding"/>
    <property type="evidence" value="ECO:0007669"/>
    <property type="project" value="UniProtKB-KW"/>
</dbReference>
<feature type="region of interest" description="Disordered" evidence="12">
    <location>
        <begin position="238"/>
        <end position="259"/>
    </location>
</feature>
<feature type="compositionally biased region" description="Low complexity" evidence="12">
    <location>
        <begin position="238"/>
        <end position="254"/>
    </location>
</feature>
<evidence type="ECO:0000256" key="11">
    <source>
        <dbReference type="PROSITE-ProRule" id="PRU00357"/>
    </source>
</evidence>
<comment type="similarity">
    <text evidence="2">Belongs to the CONSTANS family.</text>
</comment>
<feature type="domain" description="B box-type" evidence="13">
    <location>
        <begin position="18"/>
        <end position="59"/>
    </location>
</feature>
<dbReference type="PANTHER" id="PTHR31319:SF53">
    <property type="entry name" value="ZINC FINGER PROTEIN CONSTANS-LIKE 5"/>
    <property type="match status" value="1"/>
</dbReference>
<evidence type="ECO:0000256" key="6">
    <source>
        <dbReference type="ARBA" id="ARBA00022833"/>
    </source>
</evidence>
<dbReference type="PANTHER" id="PTHR31319">
    <property type="entry name" value="ZINC FINGER PROTEIN CONSTANS-LIKE 4"/>
    <property type="match status" value="1"/>
</dbReference>
<dbReference type="AlphaFoldDB" id="A0A0E0QGB3"/>
<proteinExistence type="inferred from homology"/>
<evidence type="ECO:0000256" key="4">
    <source>
        <dbReference type="ARBA" id="ARBA00022723"/>
    </source>
</evidence>
<dbReference type="GO" id="GO:0003700">
    <property type="term" value="F:DNA-binding transcription factor activity"/>
    <property type="evidence" value="ECO:0007669"/>
    <property type="project" value="TreeGrafter"/>
</dbReference>
<dbReference type="CDD" id="cd19821">
    <property type="entry name" value="Bbox1_BBX-like"/>
    <property type="match status" value="1"/>
</dbReference>
<keyword evidence="8 11" id="KW-0539">Nucleus</keyword>
<keyword evidence="16" id="KW-1185">Reference proteome</keyword>
<comment type="subcellular location">
    <subcellularLocation>
        <location evidence="1 11">Nucleus</location>
    </subcellularLocation>
</comment>
<reference evidence="15" key="2">
    <citation type="submission" date="2015-06" db="UniProtKB">
        <authorList>
            <consortium name="EnsemblPlants"/>
        </authorList>
    </citation>
    <scope>IDENTIFICATION</scope>
</reference>
<name>A0A0E0QGB3_ORYRU</name>
<dbReference type="InterPro" id="IPR010402">
    <property type="entry name" value="CCT_domain"/>
</dbReference>
<keyword evidence="7" id="KW-0411">Iron-sulfur</keyword>
<evidence type="ECO:0000256" key="12">
    <source>
        <dbReference type="SAM" id="MobiDB-lite"/>
    </source>
</evidence>
<dbReference type="GO" id="GO:0005634">
    <property type="term" value="C:nucleus"/>
    <property type="evidence" value="ECO:0007669"/>
    <property type="project" value="UniProtKB-SubCell"/>
</dbReference>
<protein>
    <recommendedName>
        <fullName evidence="17">CCT domain-containing protein</fullName>
    </recommendedName>
</protein>
<keyword evidence="4" id="KW-0479">Metal-binding</keyword>
<dbReference type="PROSITE" id="PS50119">
    <property type="entry name" value="ZF_BBOX"/>
    <property type="match status" value="1"/>
</dbReference>
<keyword evidence="3" id="KW-0408">Iron</keyword>
<reference evidence="16" key="1">
    <citation type="submission" date="2013-06" db="EMBL/GenBank/DDBJ databases">
        <authorList>
            <person name="Zhao Q."/>
        </authorList>
    </citation>
    <scope>NUCLEOTIDE SEQUENCE</scope>
    <source>
        <strain evidence="16">cv. W1943</strain>
    </source>
</reference>
<dbReference type="GO" id="GO:0008270">
    <property type="term" value="F:zinc ion binding"/>
    <property type="evidence" value="ECO:0007669"/>
    <property type="project" value="UniProtKB-KW"/>
</dbReference>